<gene>
    <name evidence="2" type="ORF">SAMN04488107_0153</name>
</gene>
<evidence type="ECO:0000313" key="2">
    <source>
        <dbReference type="EMBL" id="SNR84142.1"/>
    </source>
</evidence>
<dbReference type="OrthoDB" id="5195047at2"/>
<dbReference type="InterPro" id="IPR008611">
    <property type="entry name" value="SctB2-like"/>
</dbReference>
<dbReference type="EMBL" id="FZOH01000001">
    <property type="protein sequence ID" value="SNR84142.1"/>
    <property type="molecule type" value="Genomic_DNA"/>
</dbReference>
<keyword evidence="3" id="KW-1185">Reference proteome</keyword>
<dbReference type="Proteomes" id="UP000198386">
    <property type="component" value="Unassembled WGS sequence"/>
</dbReference>
<evidence type="ECO:0000256" key="1">
    <source>
        <dbReference type="SAM" id="MobiDB-lite"/>
    </source>
</evidence>
<name>A0A238ZLU4_9ACTN</name>
<reference evidence="3" key="1">
    <citation type="submission" date="2017-06" db="EMBL/GenBank/DDBJ databases">
        <authorList>
            <person name="Varghese N."/>
            <person name="Submissions S."/>
        </authorList>
    </citation>
    <scope>NUCLEOTIDE SEQUENCE [LARGE SCALE GENOMIC DNA]</scope>
    <source>
        <strain evidence="3">DSM 45423</strain>
    </source>
</reference>
<dbReference type="Pfam" id="PF05802">
    <property type="entry name" value="SctB2"/>
    <property type="match status" value="1"/>
</dbReference>
<feature type="compositionally biased region" description="Basic residues" evidence="1">
    <location>
        <begin position="231"/>
        <end position="241"/>
    </location>
</feature>
<sequence>MTTATNLLEQVAERGRTPLLVAVGAGDLAVTQARTVLATLRSRAEALPGEAQVQVDLATREARTRAEQAADRARQLVTVVRPDAVVTTVSGLVEQARTQAAGTVEALAERGADVLQELRRQPGIRRFVVRAEQAVDTVEDAVEEVIEETAEAVTEASDEITSRVQKAASRTTKAAAKAEAAVDQVADQAKATLEETVEAADEATAKAARKPAKRTPAARSSAAKGTSARVTRTRTTKKTTD</sequence>
<accession>A0A238ZLU4</accession>
<dbReference type="RefSeq" id="WP_089402021.1">
    <property type="nucleotide sequence ID" value="NZ_FZOH01000001.1"/>
</dbReference>
<feature type="region of interest" description="Disordered" evidence="1">
    <location>
        <begin position="197"/>
        <end position="241"/>
    </location>
</feature>
<protein>
    <submittedName>
        <fullName evidence="2">Heparin binding hemagglutinin HbhA</fullName>
    </submittedName>
</protein>
<proteinExistence type="predicted"/>
<organism evidence="2 3">
    <name type="scientific">Geodermatophilus saharensis</name>
    <dbReference type="NCBI Taxonomy" id="1137994"/>
    <lineage>
        <taxon>Bacteria</taxon>
        <taxon>Bacillati</taxon>
        <taxon>Actinomycetota</taxon>
        <taxon>Actinomycetes</taxon>
        <taxon>Geodermatophilales</taxon>
        <taxon>Geodermatophilaceae</taxon>
        <taxon>Geodermatophilus</taxon>
    </lineage>
</organism>
<dbReference type="AlphaFoldDB" id="A0A238ZLU4"/>
<evidence type="ECO:0000313" key="3">
    <source>
        <dbReference type="Proteomes" id="UP000198386"/>
    </source>
</evidence>